<keyword evidence="5" id="KW-0406">Ion transport</keyword>
<feature type="transmembrane region" description="Helical" evidence="11">
    <location>
        <begin position="79"/>
        <end position="99"/>
    </location>
</feature>
<evidence type="ECO:0000256" key="2">
    <source>
        <dbReference type="ARBA" id="ARBA00022448"/>
    </source>
</evidence>
<evidence type="ECO:0000256" key="10">
    <source>
        <dbReference type="ARBA" id="ARBA00023303"/>
    </source>
</evidence>
<keyword evidence="10" id="KW-0407">Ion channel</keyword>
<keyword evidence="2" id="KW-0813">Transport</keyword>
<feature type="domain" description="Ionotropic glutamate receptor L-glutamate and glycine-binding" evidence="12">
    <location>
        <begin position="2"/>
        <end position="64"/>
    </location>
</feature>
<dbReference type="GO" id="GO:0015276">
    <property type="term" value="F:ligand-gated monoatomic ion channel activity"/>
    <property type="evidence" value="ECO:0007669"/>
    <property type="project" value="InterPro"/>
</dbReference>
<dbReference type="Gene3D" id="3.40.190.10">
    <property type="entry name" value="Periplasmic binding protein-like II"/>
    <property type="match status" value="1"/>
</dbReference>
<dbReference type="InterPro" id="IPR019594">
    <property type="entry name" value="Glu/Gly-bd"/>
</dbReference>
<dbReference type="Gene3D" id="1.10.287.70">
    <property type="match status" value="1"/>
</dbReference>
<name>A0A3P7QZU6_CYLGO</name>
<dbReference type="EMBL" id="UYRV01129283">
    <property type="protein sequence ID" value="VDN36456.1"/>
    <property type="molecule type" value="Genomic_DNA"/>
</dbReference>
<keyword evidence="4 11" id="KW-1133">Transmembrane helix</keyword>
<dbReference type="Proteomes" id="UP000271889">
    <property type="component" value="Unassembled WGS sequence"/>
</dbReference>
<keyword evidence="9" id="KW-1071">Ligand-gated ion channel</keyword>
<dbReference type="PANTHER" id="PTHR18966">
    <property type="entry name" value="IONOTROPIC GLUTAMATE RECEPTOR"/>
    <property type="match status" value="1"/>
</dbReference>
<comment type="subcellular location">
    <subcellularLocation>
        <location evidence="1">Membrane</location>
        <topology evidence="1">Multi-pass membrane protein</topology>
    </subcellularLocation>
</comment>
<dbReference type="AlphaFoldDB" id="A0A3P7QZU6"/>
<keyword evidence="7" id="KW-0675">Receptor</keyword>
<accession>A0A3P7QZU6</accession>
<evidence type="ECO:0000256" key="8">
    <source>
        <dbReference type="ARBA" id="ARBA00023180"/>
    </source>
</evidence>
<keyword evidence="6 11" id="KW-0472">Membrane</keyword>
<keyword evidence="14" id="KW-1185">Reference proteome</keyword>
<protein>
    <recommendedName>
        <fullName evidence="12">Ionotropic glutamate receptor L-glutamate and glycine-binding domain-containing protein</fullName>
    </recommendedName>
</protein>
<evidence type="ECO:0000256" key="11">
    <source>
        <dbReference type="SAM" id="Phobius"/>
    </source>
</evidence>
<dbReference type="GO" id="GO:0016020">
    <property type="term" value="C:membrane"/>
    <property type="evidence" value="ECO:0007669"/>
    <property type="project" value="UniProtKB-SubCell"/>
</dbReference>
<reference evidence="13 14" key="1">
    <citation type="submission" date="2018-11" db="EMBL/GenBank/DDBJ databases">
        <authorList>
            <consortium name="Pathogen Informatics"/>
        </authorList>
    </citation>
    <scope>NUCLEOTIDE SEQUENCE [LARGE SCALE GENOMIC DNA]</scope>
</reference>
<keyword evidence="3 11" id="KW-0812">Transmembrane</keyword>
<evidence type="ECO:0000256" key="6">
    <source>
        <dbReference type="ARBA" id="ARBA00023136"/>
    </source>
</evidence>
<keyword evidence="8" id="KW-0325">Glycoprotein</keyword>
<proteinExistence type="predicted"/>
<feature type="non-terminal residue" evidence="13">
    <location>
        <position position="119"/>
    </location>
</feature>
<gene>
    <name evidence="13" type="ORF">CGOC_LOCUS13216</name>
</gene>
<evidence type="ECO:0000256" key="4">
    <source>
        <dbReference type="ARBA" id="ARBA00022989"/>
    </source>
</evidence>
<dbReference type="OrthoDB" id="5855620at2759"/>
<evidence type="ECO:0000256" key="5">
    <source>
        <dbReference type="ARBA" id="ARBA00023065"/>
    </source>
</evidence>
<dbReference type="SUPFAM" id="SSF53850">
    <property type="entry name" value="Periplasmic binding protein-like II"/>
    <property type="match status" value="1"/>
</dbReference>
<evidence type="ECO:0000313" key="13">
    <source>
        <dbReference type="EMBL" id="VDN36456.1"/>
    </source>
</evidence>
<sequence length="119" mass="13265">MVEDGSFGAVDQNGNWDGLIGALTSGSADVALAPISVNAERESVVDFTVSFYDLVGSTILMRKPVVQYSLFKFTQVLEWPVWLCLLAAYIVMSTTLWLVDRISPYSYTNSRKRTMTQEN</sequence>
<evidence type="ECO:0000313" key="14">
    <source>
        <dbReference type="Proteomes" id="UP000271889"/>
    </source>
</evidence>
<dbReference type="InterPro" id="IPR015683">
    <property type="entry name" value="Ionotropic_Glu_rcpt"/>
</dbReference>
<organism evidence="13 14">
    <name type="scientific">Cylicostephanus goldi</name>
    <name type="common">Nematode worm</name>
    <dbReference type="NCBI Taxonomy" id="71465"/>
    <lineage>
        <taxon>Eukaryota</taxon>
        <taxon>Metazoa</taxon>
        <taxon>Ecdysozoa</taxon>
        <taxon>Nematoda</taxon>
        <taxon>Chromadorea</taxon>
        <taxon>Rhabditida</taxon>
        <taxon>Rhabditina</taxon>
        <taxon>Rhabditomorpha</taxon>
        <taxon>Strongyloidea</taxon>
        <taxon>Strongylidae</taxon>
        <taxon>Cylicostephanus</taxon>
    </lineage>
</organism>
<evidence type="ECO:0000256" key="9">
    <source>
        <dbReference type="ARBA" id="ARBA00023286"/>
    </source>
</evidence>
<evidence type="ECO:0000259" key="12">
    <source>
        <dbReference type="Pfam" id="PF10613"/>
    </source>
</evidence>
<dbReference type="Pfam" id="PF10613">
    <property type="entry name" value="Lig_chan-Glu_bd"/>
    <property type="match status" value="1"/>
</dbReference>
<evidence type="ECO:0000256" key="3">
    <source>
        <dbReference type="ARBA" id="ARBA00022692"/>
    </source>
</evidence>
<evidence type="ECO:0000256" key="7">
    <source>
        <dbReference type="ARBA" id="ARBA00023170"/>
    </source>
</evidence>
<evidence type="ECO:0000256" key="1">
    <source>
        <dbReference type="ARBA" id="ARBA00004141"/>
    </source>
</evidence>